<dbReference type="PROSITE" id="PS50064">
    <property type="entry name" value="ZF_PARP_2"/>
    <property type="match status" value="1"/>
</dbReference>
<feature type="domain" description="PARP-type" evidence="7">
    <location>
        <begin position="49"/>
        <end position="133"/>
    </location>
</feature>
<dbReference type="GO" id="GO:0008270">
    <property type="term" value="F:zinc ion binding"/>
    <property type="evidence" value="ECO:0007669"/>
    <property type="project" value="UniProtKB-KW"/>
</dbReference>
<dbReference type="InterPro" id="IPR001510">
    <property type="entry name" value="Znf_PARP"/>
</dbReference>
<reference evidence="8" key="1">
    <citation type="submission" date="2021-01" db="EMBL/GenBank/DDBJ databases">
        <authorList>
            <person name="Corre E."/>
            <person name="Pelletier E."/>
            <person name="Niang G."/>
            <person name="Scheremetjew M."/>
            <person name="Finn R."/>
            <person name="Kale V."/>
            <person name="Holt S."/>
            <person name="Cochrane G."/>
            <person name="Meng A."/>
            <person name="Brown T."/>
            <person name="Cohen L."/>
        </authorList>
    </citation>
    <scope>NUCLEOTIDE SEQUENCE</scope>
    <source>
        <strain evidence="8">CCMP125</strain>
    </source>
</reference>
<keyword evidence="4" id="KW-0862">Zinc</keyword>
<dbReference type="InterPro" id="IPR036957">
    <property type="entry name" value="Znf_PARP_sf"/>
</dbReference>
<dbReference type="Pfam" id="PF00645">
    <property type="entry name" value="zf-PARP"/>
    <property type="match status" value="1"/>
</dbReference>
<dbReference type="GO" id="GO:0005634">
    <property type="term" value="C:nucleus"/>
    <property type="evidence" value="ECO:0007669"/>
    <property type="project" value="UniProtKB-SubCell"/>
</dbReference>
<dbReference type="EMBL" id="HBHT01019424">
    <property type="protein sequence ID" value="CAD9967980.1"/>
    <property type="molecule type" value="Transcribed_RNA"/>
</dbReference>
<dbReference type="Gene3D" id="3.30.1740.10">
    <property type="entry name" value="Zinc finger, PARP-type"/>
    <property type="match status" value="1"/>
</dbReference>
<keyword evidence="2" id="KW-0479">Metal-binding</keyword>
<evidence type="ECO:0000256" key="5">
    <source>
        <dbReference type="ARBA" id="ARBA00023242"/>
    </source>
</evidence>
<evidence type="ECO:0000256" key="4">
    <source>
        <dbReference type="ARBA" id="ARBA00022833"/>
    </source>
</evidence>
<protein>
    <recommendedName>
        <fullName evidence="7">PARP-type domain-containing protein</fullName>
    </recommendedName>
</protein>
<evidence type="ECO:0000256" key="2">
    <source>
        <dbReference type="ARBA" id="ARBA00022723"/>
    </source>
</evidence>
<evidence type="ECO:0000256" key="1">
    <source>
        <dbReference type="ARBA" id="ARBA00004123"/>
    </source>
</evidence>
<accession>A0A7S2YCM8</accession>
<proteinExistence type="predicted"/>
<evidence type="ECO:0000313" key="8">
    <source>
        <dbReference type="EMBL" id="CAD9967980.1"/>
    </source>
</evidence>
<evidence type="ECO:0000256" key="3">
    <source>
        <dbReference type="ARBA" id="ARBA00022771"/>
    </source>
</evidence>
<keyword evidence="3" id="KW-0863">Zinc-finger</keyword>
<keyword evidence="5" id="KW-0539">Nucleus</keyword>
<name>A0A7S2YCM8_9STRA</name>
<comment type="subcellular location">
    <subcellularLocation>
        <location evidence="1">Nucleus</location>
    </subcellularLocation>
</comment>
<sequence length="164" mass="18843">MADSVDPSILLPRDGTGRYLHLKLKRFASIEDLSMPYAIKTWKQTPQDAEVDMAPSARSKCRDCQEPIDKGDLRFRLWLQCHKGCKNSAYFHSDCFYRYPETRKLESVQDIKGYQDMDEGIQKSIRASFGAMKKETDENIKSSQIDGEAAKEPTKKKRKVKKSS</sequence>
<dbReference type="SMART" id="SM01336">
    <property type="entry name" value="zf-PARP"/>
    <property type="match status" value="1"/>
</dbReference>
<feature type="compositionally biased region" description="Basic residues" evidence="6">
    <location>
        <begin position="154"/>
        <end position="164"/>
    </location>
</feature>
<dbReference type="GO" id="GO:0003677">
    <property type="term" value="F:DNA binding"/>
    <property type="evidence" value="ECO:0007669"/>
    <property type="project" value="InterPro"/>
</dbReference>
<dbReference type="SUPFAM" id="SSF57716">
    <property type="entry name" value="Glucocorticoid receptor-like (DNA-binding domain)"/>
    <property type="match status" value="1"/>
</dbReference>
<gene>
    <name evidence="8" type="ORF">APAL1065_LOCUS13025</name>
</gene>
<feature type="region of interest" description="Disordered" evidence="6">
    <location>
        <begin position="132"/>
        <end position="164"/>
    </location>
</feature>
<evidence type="ECO:0000256" key="6">
    <source>
        <dbReference type="SAM" id="MobiDB-lite"/>
    </source>
</evidence>
<evidence type="ECO:0000259" key="7">
    <source>
        <dbReference type="PROSITE" id="PS50064"/>
    </source>
</evidence>
<organism evidence="8">
    <name type="scientific">Entomoneis paludosa</name>
    <dbReference type="NCBI Taxonomy" id="265537"/>
    <lineage>
        <taxon>Eukaryota</taxon>
        <taxon>Sar</taxon>
        <taxon>Stramenopiles</taxon>
        <taxon>Ochrophyta</taxon>
        <taxon>Bacillariophyta</taxon>
        <taxon>Bacillariophyceae</taxon>
        <taxon>Bacillariophycidae</taxon>
        <taxon>Entomoneidaceae</taxon>
        <taxon>Entomoneis</taxon>
    </lineage>
</organism>
<dbReference type="AlphaFoldDB" id="A0A7S2YCM8"/>